<proteinExistence type="predicted"/>
<sequence>MAIRSIGAKALQQNKSDWAEEAKLNTVATKSLGPASVGTTAIKKSTPASPAIRKMRRLVVAGCLGLIVVGSTGCTMTAGLGRSLTQSDCIDDFMIGYRNKALAEKAWHCRKDQFRSQCNGREFKDGFIKGYMEVAEGGHACTPAIAPSEYWGWRYQSSNGQGAVNAWFQGFPQGARAAEEDGVGHWRQVQVSSAPPAAMQPAQPMMYSNSPTPQPAGANPFYQELDDSSAPTESDEIDIDSIDSDAIETDVIDALDRLDSVYSSPSDTFPFAEVDSDSSSYIGQPQERTAMVDRSTVISDTEDINIDEVFGPSSDTINISDDTALPFSFD</sequence>
<name>A0A5C6F5U2_9BACT</name>
<dbReference type="AlphaFoldDB" id="A0A5C6F5U2"/>
<comment type="caution">
    <text evidence="3">The sequence shown here is derived from an EMBL/GenBank/DDBJ whole genome shotgun (WGS) entry which is preliminary data.</text>
</comment>
<evidence type="ECO:0000313" key="3">
    <source>
        <dbReference type="EMBL" id="TWU55446.1"/>
    </source>
</evidence>
<dbReference type="Proteomes" id="UP000317977">
    <property type="component" value="Unassembled WGS sequence"/>
</dbReference>
<reference evidence="3 4" key="1">
    <citation type="submission" date="2019-02" db="EMBL/GenBank/DDBJ databases">
        <title>Deep-cultivation of Planctomycetes and their phenomic and genomic characterization uncovers novel biology.</title>
        <authorList>
            <person name="Wiegand S."/>
            <person name="Jogler M."/>
            <person name="Boedeker C."/>
            <person name="Pinto D."/>
            <person name="Vollmers J."/>
            <person name="Rivas-Marin E."/>
            <person name="Kohn T."/>
            <person name="Peeters S.H."/>
            <person name="Heuer A."/>
            <person name="Rast P."/>
            <person name="Oberbeckmann S."/>
            <person name="Bunk B."/>
            <person name="Jeske O."/>
            <person name="Meyerdierks A."/>
            <person name="Storesund J.E."/>
            <person name="Kallscheuer N."/>
            <person name="Luecker S."/>
            <person name="Lage O.M."/>
            <person name="Pohl T."/>
            <person name="Merkel B.J."/>
            <person name="Hornburger P."/>
            <person name="Mueller R.-W."/>
            <person name="Bruemmer F."/>
            <person name="Labrenz M."/>
            <person name="Spormann A.M."/>
            <person name="Op Den Camp H."/>
            <person name="Overmann J."/>
            <person name="Amann R."/>
            <person name="Jetten M.S.M."/>
            <person name="Mascher T."/>
            <person name="Medema M.H."/>
            <person name="Devos D.P."/>
            <person name="Kaster A.-K."/>
            <person name="Ovreas L."/>
            <person name="Rohde M."/>
            <person name="Galperin M.Y."/>
            <person name="Jogler C."/>
        </authorList>
    </citation>
    <scope>NUCLEOTIDE SEQUENCE [LARGE SCALE GENOMIC DNA]</scope>
    <source>
        <strain evidence="3 4">Poly59</strain>
    </source>
</reference>
<keyword evidence="4" id="KW-1185">Reference proteome</keyword>
<protein>
    <submittedName>
        <fullName evidence="3">Uncharacterized protein</fullName>
    </submittedName>
</protein>
<dbReference type="EMBL" id="SJPX01000002">
    <property type="protein sequence ID" value="TWU55446.1"/>
    <property type="molecule type" value="Genomic_DNA"/>
</dbReference>
<keyword evidence="2" id="KW-0472">Membrane</keyword>
<gene>
    <name evidence="3" type="ORF">Poly59_17450</name>
</gene>
<keyword evidence="2" id="KW-0812">Transmembrane</keyword>
<evidence type="ECO:0000256" key="2">
    <source>
        <dbReference type="SAM" id="Phobius"/>
    </source>
</evidence>
<feature type="transmembrane region" description="Helical" evidence="2">
    <location>
        <begin position="58"/>
        <end position="80"/>
    </location>
</feature>
<keyword evidence="2" id="KW-1133">Transmembrane helix</keyword>
<accession>A0A5C6F5U2</accession>
<organism evidence="3 4">
    <name type="scientific">Rubripirellula reticaptiva</name>
    <dbReference type="NCBI Taxonomy" id="2528013"/>
    <lineage>
        <taxon>Bacteria</taxon>
        <taxon>Pseudomonadati</taxon>
        <taxon>Planctomycetota</taxon>
        <taxon>Planctomycetia</taxon>
        <taxon>Pirellulales</taxon>
        <taxon>Pirellulaceae</taxon>
        <taxon>Rubripirellula</taxon>
    </lineage>
</organism>
<feature type="region of interest" description="Disordered" evidence="1">
    <location>
        <begin position="206"/>
        <end position="234"/>
    </location>
</feature>
<evidence type="ECO:0000256" key="1">
    <source>
        <dbReference type="SAM" id="MobiDB-lite"/>
    </source>
</evidence>
<dbReference type="RefSeq" id="WP_146533632.1">
    <property type="nucleotide sequence ID" value="NZ_SJPX01000002.1"/>
</dbReference>
<evidence type="ECO:0000313" key="4">
    <source>
        <dbReference type="Proteomes" id="UP000317977"/>
    </source>
</evidence>
<dbReference type="OrthoDB" id="215737at2"/>